<keyword evidence="18" id="KW-1185">Reference proteome</keyword>
<feature type="transmembrane region" description="Helical" evidence="11">
    <location>
        <begin position="1662"/>
        <end position="1685"/>
    </location>
</feature>
<feature type="transmembrane region" description="Helical" evidence="11">
    <location>
        <begin position="1563"/>
        <end position="1585"/>
    </location>
</feature>
<feature type="transmembrane region" description="Helical" evidence="11">
    <location>
        <begin position="294"/>
        <end position="312"/>
    </location>
</feature>
<feature type="transmembrane region" description="Helical" evidence="11">
    <location>
        <begin position="230"/>
        <end position="251"/>
    </location>
</feature>
<dbReference type="InterPro" id="IPR031334">
    <property type="entry name" value="Piezo_cap_dom"/>
</dbReference>
<keyword evidence="9" id="KW-0407">Ion channel</keyword>
<feature type="transmembrane region" description="Helical" evidence="11">
    <location>
        <begin position="623"/>
        <end position="646"/>
    </location>
</feature>
<evidence type="ECO:0000256" key="11">
    <source>
        <dbReference type="SAM" id="Phobius"/>
    </source>
</evidence>
<evidence type="ECO:0000256" key="8">
    <source>
        <dbReference type="ARBA" id="ARBA00023136"/>
    </source>
</evidence>
<feature type="transmembrane region" description="Helical" evidence="11">
    <location>
        <begin position="414"/>
        <end position="435"/>
    </location>
</feature>
<feature type="transmembrane region" description="Helical" evidence="11">
    <location>
        <begin position="1025"/>
        <end position="1045"/>
    </location>
</feature>
<evidence type="ECO:0000313" key="17">
    <source>
        <dbReference type="EMBL" id="CAH1388768.1"/>
    </source>
</evidence>
<feature type="transmembrane region" description="Helical" evidence="11">
    <location>
        <begin position="653"/>
        <end position="671"/>
    </location>
</feature>
<dbReference type="InterPro" id="IPR031805">
    <property type="entry name" value="Piezo_TM25-28"/>
</dbReference>
<evidence type="ECO:0000256" key="10">
    <source>
        <dbReference type="SAM" id="MobiDB-lite"/>
    </source>
</evidence>
<keyword evidence="4" id="KW-1003">Cell membrane</keyword>
<feature type="transmembrane region" description="Helical" evidence="11">
    <location>
        <begin position="1888"/>
        <end position="1910"/>
    </location>
</feature>
<feature type="domain" description="Piezo THU9 and anchor" evidence="16">
    <location>
        <begin position="1887"/>
        <end position="2123"/>
    </location>
</feature>
<feature type="transmembrane region" description="Helical" evidence="11">
    <location>
        <begin position="832"/>
        <end position="854"/>
    </location>
</feature>
<accession>A0A9P0GWM9</accession>
<feature type="transmembrane region" description="Helical" evidence="11">
    <location>
        <begin position="30"/>
        <end position="50"/>
    </location>
</feature>
<feature type="transmembrane region" description="Helical" evidence="11">
    <location>
        <begin position="1691"/>
        <end position="1709"/>
    </location>
</feature>
<keyword evidence="6 11" id="KW-1133">Transmembrane helix</keyword>
<keyword evidence="3" id="KW-0813">Transport</keyword>
<feature type="transmembrane region" description="Helical" evidence="11">
    <location>
        <begin position="1208"/>
        <end position="1229"/>
    </location>
</feature>
<feature type="transmembrane region" description="Helical" evidence="11">
    <location>
        <begin position="952"/>
        <end position="968"/>
    </location>
</feature>
<dbReference type="Pfam" id="PF12166">
    <property type="entry name" value="Piezo_cap"/>
    <property type="match status" value="1"/>
</dbReference>
<dbReference type="Pfam" id="PF23188">
    <property type="entry name" value="THU_Piezo1"/>
    <property type="match status" value="1"/>
</dbReference>
<name>A0A9P0GWM9_NEZVI</name>
<evidence type="ECO:0000259" key="14">
    <source>
        <dbReference type="Pfam" id="PF23188"/>
    </source>
</evidence>
<dbReference type="Proteomes" id="UP001152798">
    <property type="component" value="Chromosome 1"/>
</dbReference>
<feature type="transmembrane region" description="Helical" evidence="11">
    <location>
        <begin position="206"/>
        <end position="223"/>
    </location>
</feature>
<dbReference type="InterPro" id="IPR056769">
    <property type="entry name" value="Piezo_TM1-24"/>
</dbReference>
<dbReference type="GO" id="GO:0005886">
    <property type="term" value="C:plasma membrane"/>
    <property type="evidence" value="ECO:0007669"/>
    <property type="project" value="UniProtKB-SubCell"/>
</dbReference>
<evidence type="ECO:0000259" key="13">
    <source>
        <dbReference type="Pfam" id="PF15917"/>
    </source>
</evidence>
<feature type="transmembrane region" description="Helical" evidence="11">
    <location>
        <begin position="1716"/>
        <end position="1736"/>
    </location>
</feature>
<feature type="domain" description="Piezo non-specific cation channel cap" evidence="12">
    <location>
        <begin position="2161"/>
        <end position="2460"/>
    </location>
</feature>
<keyword evidence="7" id="KW-0406">Ion transport</keyword>
<feature type="transmembrane region" description="Helical" evidence="11">
    <location>
        <begin position="2101"/>
        <end position="2124"/>
    </location>
</feature>
<comment type="subcellular location">
    <subcellularLocation>
        <location evidence="1">Cell membrane</location>
        <topology evidence="1">Multi-pass membrane protein</topology>
    </subcellularLocation>
</comment>
<protein>
    <recommendedName>
        <fullName evidence="19">Piezo-type mechanosensitive ion channel component</fullName>
    </recommendedName>
</protein>
<feature type="transmembrane region" description="Helical" evidence="11">
    <location>
        <begin position="1767"/>
        <end position="1785"/>
    </location>
</feature>
<dbReference type="Pfam" id="PF15917">
    <property type="entry name" value="Piezo_TM25-28"/>
    <property type="match status" value="1"/>
</dbReference>
<feature type="transmembrane region" description="Helical" evidence="11">
    <location>
        <begin position="120"/>
        <end position="139"/>
    </location>
</feature>
<feature type="domain" description="Piezo transmembrane helical unit" evidence="14">
    <location>
        <begin position="1671"/>
        <end position="1792"/>
    </location>
</feature>
<dbReference type="PANTHER" id="PTHR47049">
    <property type="entry name" value="PIEZO-TYPE MECHANOSENSITIVE ION CHANNEL HOMOLOG"/>
    <property type="match status" value="1"/>
</dbReference>
<dbReference type="Pfam" id="PF24874">
    <property type="entry name" value="Piezo_THU9_anchor"/>
    <property type="match status" value="1"/>
</dbReference>
<feature type="transmembrane region" description="Helical" evidence="11">
    <location>
        <begin position="704"/>
        <end position="725"/>
    </location>
</feature>
<feature type="region of interest" description="Disordered" evidence="10">
    <location>
        <begin position="1816"/>
        <end position="1835"/>
    </location>
</feature>
<feature type="compositionally biased region" description="Basic and acidic residues" evidence="10">
    <location>
        <begin position="1509"/>
        <end position="1537"/>
    </location>
</feature>
<dbReference type="InterPro" id="IPR056770">
    <property type="entry name" value="Piezo_THU9_anchor"/>
</dbReference>
<feature type="transmembrane region" description="Helical" evidence="11">
    <location>
        <begin position="62"/>
        <end position="85"/>
    </location>
</feature>
<feature type="transmembrane region" description="Helical" evidence="11">
    <location>
        <begin position="598"/>
        <end position="617"/>
    </location>
</feature>
<dbReference type="InterPro" id="IPR027272">
    <property type="entry name" value="Piezo"/>
</dbReference>
<keyword evidence="5 11" id="KW-0812">Transmembrane</keyword>
<evidence type="ECO:0000256" key="9">
    <source>
        <dbReference type="ARBA" id="ARBA00023303"/>
    </source>
</evidence>
<feature type="transmembrane region" description="Helical" evidence="11">
    <location>
        <begin position="1185"/>
        <end position="1202"/>
    </location>
</feature>
<feature type="transmembrane region" description="Helical" evidence="11">
    <location>
        <begin position="1993"/>
        <end position="2013"/>
    </location>
</feature>
<feature type="transmembrane region" description="Helical" evidence="11">
    <location>
        <begin position="1959"/>
        <end position="1981"/>
    </location>
</feature>
<evidence type="ECO:0000256" key="1">
    <source>
        <dbReference type="ARBA" id="ARBA00004651"/>
    </source>
</evidence>
<evidence type="ECO:0000256" key="2">
    <source>
        <dbReference type="ARBA" id="ARBA00007821"/>
    </source>
</evidence>
<feature type="domain" description="Piezo TM25-28" evidence="13">
    <location>
        <begin position="1162"/>
        <end position="1392"/>
    </location>
</feature>
<feature type="region of interest" description="Disordered" evidence="10">
    <location>
        <begin position="1476"/>
        <end position="1554"/>
    </location>
</feature>
<evidence type="ECO:0000259" key="15">
    <source>
        <dbReference type="Pfam" id="PF24871"/>
    </source>
</evidence>
<proteinExistence type="inferred from homology"/>
<dbReference type="InterPro" id="IPR056768">
    <property type="entry name" value="THU_Piezo"/>
</dbReference>
<reference evidence="17" key="1">
    <citation type="submission" date="2022-01" db="EMBL/GenBank/DDBJ databases">
        <authorList>
            <person name="King R."/>
        </authorList>
    </citation>
    <scope>NUCLEOTIDE SEQUENCE</scope>
</reference>
<feature type="transmembrane region" description="Helical" evidence="11">
    <location>
        <begin position="918"/>
        <end position="940"/>
    </location>
</feature>
<feature type="transmembrane region" description="Helical" evidence="11">
    <location>
        <begin position="1930"/>
        <end position="1950"/>
    </location>
</feature>
<evidence type="ECO:0000313" key="18">
    <source>
        <dbReference type="Proteomes" id="UP001152798"/>
    </source>
</evidence>
<dbReference type="EMBL" id="OV725077">
    <property type="protein sequence ID" value="CAH1388768.1"/>
    <property type="molecule type" value="Genomic_DNA"/>
</dbReference>
<feature type="transmembrane region" description="Helical" evidence="11">
    <location>
        <begin position="447"/>
        <end position="466"/>
    </location>
</feature>
<sequence length="2477" mass="284448">MTRWFVSLCLQRVVLPLALLAGVTLRQNALSGLYLFVLLWIPFIPVPTSKSMAGISGHFQKAVVALPSINLLASIAFQLVLAFGFPPYGSLVEPTCGMLERILRHVGLVRLDHLAFIDRIILIGPDVVVLVTSIVVYTISSKLNPHNLLTDEMLPVSEPPHHNEESASSNDNTASQRRMAILTMFGKYICLMMMCLAGILRPSILSGFYYLSFLILATSWACNMQLGRFFAWYCRLLMVFLMGHIIALYLYQMEWIQELLPPDSPIPRYLGLTALLVTDCNEDPRLTHMNTLEWASFVNPIVLILLYYLLCFESDAIINAPEPGTNLDPRQNNEVLTESTPLIRGRESLYRRTPPRRGVLQDSRGSGATLTEVSDDLKAPEDTINDVQAERIPLQEIKNGGHERHPRHRQEATGMLDVIINAGLTIAQLLAQSSYIATNVIMMTWSIAYHSWLTFVLLLWASIMWLMPNQRRAMLRSSPFLVLYAIFLLLAQYIYGMNLTEEELPQTIQGLNLKQIGFEKITHLPVKPLLIKTLFTLMFWITLKQYVIEKREARNQSAMADIAAPLQIGVGTATGLGDESQTRTSQLIKNIGEFCRGLLTKFWIWIVASVLFTFGIVGERMTIFRIVYMALALLFILTFQISWTLWRKLMYGFWLILIIYSMLILVMTYTYQFDHFGEYWERYLHVDEKLQRDIGLERYETTDLFFKLFIPTFFVIITVIQLYYFHEDFLAISDIKSRGTSSVRRARVSSASDGTQNITGHVDEKMSDGSPLPLPPPGKQTMNFKLRKALREMTFQSVTHSLSKWYSNFIEFTFLALELHIIKAVMLTVMLVAIYNVCALHMLFVVMTVASLMFGNNIQIIVAHSMSFFASIVLLAKMIYQIEYIEHARFNVSCENDNMTYNTAKWVGFEKTGSDSSLVSLLSGYIAIILIVTFHAVVLTRQNYQRHLKGRSLVRPLIIFPGITFVHAEKNLLYCVKYLINYVFYRFGIELCLIACVILIGTRMDIYACIYAIWIFLLITPRRSVLSVVWPILTIFIAISIPFQYSLVVGLPPFLCFNYPWVYLEAFLNHIVHVIINGKSISDLSTISYPWDEKSQTMNSFREWFYLPDDFDPPPSYKIICDFLVFMLVCRQGVVFRIERKHIDGSYPGGTNKSIVDQNEEEQFVNPTPDFISYTRSYLDVVKRIVFQAFLWITLAIVFLAGTNRVNLFSLGYLIGAFIFLWQGNDLYLRPVKTILKWWNWLIIFNVAVIFIKTVLQMLGCLYIQYLKDNACWMVQLLGIACIKKFGGQAPTPRGAFDPVECEVYQGDIGLFWDSLCFTFLILQRRLFNSYYFFHIIDEAKAMSILASRGAELIEELSQKRIFEQQETEKRILEKIKNKMDRIKASQKKFQGPTYKEPTNHFQAIRSGDYYMFDDFEEELDIISESESSSEDSDVLIDKERQSVGRFLRDFMKTDMDTAADKALLVDERARKKSLLRRSSVPLPSTAKPMKKTASSLPDSPHKLSKIMEALEPKPGTSREGDDKDKSDDDREKRIQFGDDDSIDEDDLSISDEPLPPSLKSKIISVIKFIIAFINSIMVTLTVYLNKFSRDYRFVMKTLTIEKKQLKSIKNFGSGTRRGSNKMWEPLPKTLTLKSKSSPMSMQDFEQVDELDKKAQPPVVRLLMAVWYVILSHSELVCYFIIFLHQIRSPTILSLPLPLMVFLWGTLTVPRPSKTFWVTIIAYTEIVVIVKCMFQFEMIPWNSKLIPDNTPFALPRILGIERQPGTYAYYDLLLLLVVFFHRLMLKSLGLWKVSTYSTGSKSSFDSDISDLESYKTDEGTMLDGPKDKDKPNDKGDTTVALVSDGSVATPFERPHSSKMQLKTRKAFWPFIKFFEILLKPTGKVTDDVYAYMFFCDFFNFLVVIFGFASFGSSQGDGGVSQYFEENKVPIPFLVMLILQFALIIIDRTLYLRKFILGKIIFQFILVLGIHAWMFFALPAVTQRNFNAAIPPQMWYMVKCLYLLLSAYQIRVGYPTRILGNFLCKSYNYINMFLFKVFMMVPFVFELRALMDWIWTDTSMTLSDWLKMEDIFAHVFQLKCQRRAENEYPQPRGEKKANITKYIMGGGCLMGIIAVIWFPLVLFALGNTVGEPNLPSEVTAYLEIGSFLPVYKYTVRNNSIDSITAHDWEIFSNAYQKSRSAQTFLSNYEYEDVGVVSFATNSGSQWSISPPAIELLRKELASSEPVLIRFGWTIHRVTSNPEEPPKAENSITSWLMPNDPVRVSLEKVFESGSTYEEKILLRNMMPKFIKVTSRGTANPIDNLMIYDDESHSTQLLRNVSIKPVHSPTVPWFWDLYEQCDDSTYENLLKYLPHNDCENKVVIYTFNDKAFPATLNLISGKGIIGLYTTFVIVIHSVIRGFFTGISFKIMFDDMPNVDRLLQLCLDIYLVRESGDLDLEEDLFAKLVFLYRSPETLIKWTRPPEEIAEDEQDAPPELND</sequence>
<feature type="transmembrane region" description="Helical" evidence="11">
    <location>
        <begin position="478"/>
        <end position="495"/>
    </location>
</feature>
<evidence type="ECO:0000256" key="4">
    <source>
        <dbReference type="ARBA" id="ARBA00022475"/>
    </source>
</evidence>
<dbReference type="GO" id="GO:0008381">
    <property type="term" value="F:mechanosensitive monoatomic ion channel activity"/>
    <property type="evidence" value="ECO:0007669"/>
    <property type="project" value="InterPro"/>
</dbReference>
<evidence type="ECO:0000256" key="3">
    <source>
        <dbReference type="ARBA" id="ARBA00022448"/>
    </source>
</evidence>
<dbReference type="Pfam" id="PF24871">
    <property type="entry name" value="Piezo_TM1-24"/>
    <property type="match status" value="1"/>
</dbReference>
<evidence type="ECO:0000259" key="16">
    <source>
        <dbReference type="Pfam" id="PF24874"/>
    </source>
</evidence>
<organism evidence="17 18">
    <name type="scientific">Nezara viridula</name>
    <name type="common">Southern green stink bug</name>
    <name type="synonym">Cimex viridulus</name>
    <dbReference type="NCBI Taxonomy" id="85310"/>
    <lineage>
        <taxon>Eukaryota</taxon>
        <taxon>Metazoa</taxon>
        <taxon>Ecdysozoa</taxon>
        <taxon>Arthropoda</taxon>
        <taxon>Hexapoda</taxon>
        <taxon>Insecta</taxon>
        <taxon>Pterygota</taxon>
        <taxon>Neoptera</taxon>
        <taxon>Paraneoptera</taxon>
        <taxon>Hemiptera</taxon>
        <taxon>Heteroptera</taxon>
        <taxon>Panheteroptera</taxon>
        <taxon>Pentatomomorpha</taxon>
        <taxon>Pentatomoidea</taxon>
        <taxon>Pentatomidae</taxon>
        <taxon>Pentatominae</taxon>
        <taxon>Nezara</taxon>
    </lineage>
</organism>
<feature type="compositionally biased region" description="Acidic residues" evidence="10">
    <location>
        <begin position="1538"/>
        <end position="1550"/>
    </location>
</feature>
<comment type="similarity">
    <text evidence="2">Belongs to the PIEZO (TC 1.A.75) family.</text>
</comment>
<feature type="transmembrane region" description="Helical" evidence="11">
    <location>
        <begin position="805"/>
        <end position="826"/>
    </location>
</feature>
<feature type="transmembrane region" description="Helical" evidence="11">
    <location>
        <begin position="861"/>
        <end position="880"/>
    </location>
</feature>
<evidence type="ECO:0000256" key="5">
    <source>
        <dbReference type="ARBA" id="ARBA00022692"/>
    </source>
</evidence>
<evidence type="ECO:0000256" key="7">
    <source>
        <dbReference type="ARBA" id="ARBA00023065"/>
    </source>
</evidence>
<feature type="transmembrane region" description="Helical" evidence="11">
    <location>
        <begin position="529"/>
        <end position="547"/>
    </location>
</feature>
<evidence type="ECO:0000259" key="12">
    <source>
        <dbReference type="Pfam" id="PF12166"/>
    </source>
</evidence>
<evidence type="ECO:0000256" key="6">
    <source>
        <dbReference type="ARBA" id="ARBA00022989"/>
    </source>
</evidence>
<feature type="transmembrane region" description="Helical" evidence="11">
    <location>
        <begin position="2025"/>
        <end position="2044"/>
    </location>
</feature>
<feature type="domain" description="Piezo TM1-24" evidence="15">
    <location>
        <begin position="26"/>
        <end position="730"/>
    </location>
</feature>
<feature type="transmembrane region" description="Helical" evidence="11">
    <location>
        <begin position="988"/>
        <end position="1018"/>
    </location>
</feature>
<gene>
    <name evidence="17" type="ORF">NEZAVI_LOCUS317</name>
</gene>
<evidence type="ECO:0008006" key="19">
    <source>
        <dbReference type="Google" id="ProtNLM"/>
    </source>
</evidence>
<keyword evidence="8 11" id="KW-0472">Membrane</keyword>
<feature type="transmembrane region" description="Helical" evidence="11">
    <location>
        <begin position="1241"/>
        <end position="1266"/>
    </location>
</feature>
<feature type="transmembrane region" description="Helical" evidence="11">
    <location>
        <begin position="179"/>
        <end position="200"/>
    </location>
</feature>
<dbReference type="PANTHER" id="PTHR47049:SF2">
    <property type="entry name" value="PIEZO-TYPE MECHANOSENSITIVE ION CHANNEL HOMOLOG"/>
    <property type="match status" value="1"/>
</dbReference>
<dbReference type="OrthoDB" id="303066at2759"/>